<dbReference type="AlphaFoldDB" id="A0A075ARS9"/>
<protein>
    <recommendedName>
        <fullName evidence="5">Ankyrin</fullName>
    </recommendedName>
</protein>
<keyword evidence="3" id="KW-1185">Reference proteome</keyword>
<evidence type="ECO:0008006" key="5">
    <source>
        <dbReference type="Google" id="ProtNLM"/>
    </source>
</evidence>
<reference evidence="2" key="3">
    <citation type="submission" date="2018-08" db="EMBL/GenBank/DDBJ databases">
        <title>Leveraging single-cell genomics to expand the Fungal Tree of Life.</title>
        <authorList>
            <consortium name="DOE Joint Genome Institute"/>
            <person name="Ahrendt S.R."/>
            <person name="Quandt C.A."/>
            <person name="Ciobanu D."/>
            <person name="Clum A."/>
            <person name="Salamov A."/>
            <person name="Andreopoulos B."/>
            <person name="Cheng J.-F."/>
            <person name="Woyke T."/>
            <person name="Pelin A."/>
            <person name="Henrissat B."/>
            <person name="Reynolds N."/>
            <person name="Benny G.L."/>
            <person name="Smith M.E."/>
            <person name="James T.Y."/>
            <person name="Grigoriev I.V."/>
        </authorList>
    </citation>
    <scope>NUCLEOTIDE SEQUENCE</scope>
    <source>
        <strain evidence="2">CSF55</strain>
    </source>
</reference>
<reference evidence="4" key="2">
    <citation type="journal article" date="2018" name="Nat. Microbiol.">
        <title>Leveraging single-cell genomics to expand the fungal tree of life.</title>
        <authorList>
            <person name="Ahrendt S.R."/>
            <person name="Quandt C.A."/>
            <person name="Ciobanu D."/>
            <person name="Clum A."/>
            <person name="Salamov A."/>
            <person name="Andreopoulos B."/>
            <person name="Cheng J.F."/>
            <person name="Woyke T."/>
            <person name="Pelin A."/>
            <person name="Henrissat B."/>
            <person name="Reynolds N.K."/>
            <person name="Benny G.L."/>
            <person name="Smith M.E."/>
            <person name="James T.Y."/>
            <person name="Grigoriev I.V."/>
        </authorList>
    </citation>
    <scope>NUCLEOTIDE SEQUENCE [LARGE SCALE GENOMIC DNA]</scope>
    <source>
        <strain evidence="4">CSF55</strain>
    </source>
</reference>
<dbReference type="EMBL" id="KE561275">
    <property type="protein sequence ID" value="EPZ31233.1"/>
    <property type="molecule type" value="Genomic_DNA"/>
</dbReference>
<dbReference type="Proteomes" id="UP000281549">
    <property type="component" value="Unassembled WGS sequence"/>
</dbReference>
<dbReference type="EMBL" id="ML006418">
    <property type="protein sequence ID" value="RKP16560.1"/>
    <property type="molecule type" value="Genomic_DNA"/>
</dbReference>
<name>A0A075ARS9_ROZAC</name>
<evidence type="ECO:0000313" key="2">
    <source>
        <dbReference type="EMBL" id="RKP16560.1"/>
    </source>
</evidence>
<evidence type="ECO:0000313" key="1">
    <source>
        <dbReference type="EMBL" id="EPZ31233.1"/>
    </source>
</evidence>
<gene>
    <name evidence="1" type="ORF">O9G_006175</name>
    <name evidence="2" type="ORF">ROZALSC1DRAFT_31525</name>
</gene>
<sequence>MIIKASEDGDTEIIEMLINDPRIDPTYKDNFAIRGALLNGHIDVVNTWLKDTRVDPNLCSRIN</sequence>
<evidence type="ECO:0000313" key="4">
    <source>
        <dbReference type="Proteomes" id="UP000281549"/>
    </source>
</evidence>
<dbReference type="OrthoDB" id="4772757at2759"/>
<dbReference type="HOGENOM" id="CLU_2887074_0_0_1"/>
<organism evidence="1 3">
    <name type="scientific">Rozella allomycis (strain CSF55)</name>
    <dbReference type="NCBI Taxonomy" id="988480"/>
    <lineage>
        <taxon>Eukaryota</taxon>
        <taxon>Fungi</taxon>
        <taxon>Fungi incertae sedis</taxon>
        <taxon>Cryptomycota</taxon>
        <taxon>Cryptomycota incertae sedis</taxon>
        <taxon>Rozella</taxon>
    </lineage>
</organism>
<evidence type="ECO:0000313" key="3">
    <source>
        <dbReference type="Proteomes" id="UP000030755"/>
    </source>
</evidence>
<dbReference type="Proteomes" id="UP000030755">
    <property type="component" value="Unassembled WGS sequence"/>
</dbReference>
<accession>A0A075ARS9</accession>
<dbReference type="SUPFAM" id="SSF140860">
    <property type="entry name" value="Pseudo ankyrin repeat-like"/>
    <property type="match status" value="1"/>
</dbReference>
<proteinExistence type="predicted"/>
<reference evidence="1 3" key="1">
    <citation type="journal article" date="2013" name="Curr. Biol.">
        <title>Shared signatures of parasitism and phylogenomics unite Cryptomycota and microsporidia.</title>
        <authorList>
            <person name="James T.Y."/>
            <person name="Pelin A."/>
            <person name="Bonen L."/>
            <person name="Ahrendt S."/>
            <person name="Sain D."/>
            <person name="Corradi N."/>
            <person name="Stajich J.E."/>
        </authorList>
    </citation>
    <scope>NUCLEOTIDE SEQUENCE [LARGE SCALE GENOMIC DNA]</scope>
    <source>
        <strain evidence="1 3">CSF55</strain>
        <strain evidence="1 3">CSF55</strain>
    </source>
</reference>